<reference evidence="6" key="1">
    <citation type="submission" date="2013-03" db="EMBL/GenBank/DDBJ databases">
        <authorList>
            <person name="Jeffery W."/>
            <person name="Warren W."/>
            <person name="Wilson R.K."/>
        </authorList>
    </citation>
    <scope>NUCLEOTIDE SEQUENCE</scope>
    <source>
        <strain evidence="6">female</strain>
    </source>
</reference>
<dbReference type="InParanoid" id="W5KFH1"/>
<dbReference type="Gene3D" id="3.90.660.10">
    <property type="match status" value="1"/>
</dbReference>
<sequence>MSAPQAVSKDAKVVVVGAGFAGLSAVSTLVQAGFQQVKVLEANGRVGGRVCTTKPFTRNIIELGANWIHGQKGNPLFQLAKKNNLLSEEADEDDLDDYFFKEGGKQLSDKLGEKVTALFEKLISKASDSKIDRKYRSLSLGDYLDAAFAESSLASSGDGPRIFEWCKRNECTNEAASSLFEVSAYQLSEYIELDGEFYNCLGPGGYQALLDYLMKDLPSGIILNNKAVKSIQWDLKPQGGSNHPVKLICEDDEIFEADHVIVTVSLGVLKQKAATMFEPSLPQSKLTAIEQLGFGTVNKIFLCFNERFWPEDCEGIQLVWNEGPEDKSVYTSHSEGEAWKETWYKKICGFDSVARHPTVLCGWIAGREALHMETLQDSEVKDTCLRLLRSFTGWSVPDVSKVLISRWGHDSRVLGSYSSVPKGVNGFEKQKELGEPLPLQRKASDSKPLQVLFAGEATHENFYATTHGAYLSGIREAQRLINHYSTKKK</sequence>
<evidence type="ECO:0000313" key="6">
    <source>
        <dbReference type="Proteomes" id="UP000018467"/>
    </source>
</evidence>
<evidence type="ECO:0000259" key="4">
    <source>
        <dbReference type="Pfam" id="PF01593"/>
    </source>
</evidence>
<keyword evidence="6" id="KW-1185">Reference proteome</keyword>
<keyword evidence="3" id="KW-0274">FAD</keyword>
<comment type="cofactor">
    <cofactor evidence="1">
        <name>FAD</name>
        <dbReference type="ChEBI" id="CHEBI:57692"/>
    </cofactor>
</comment>
<evidence type="ECO:0000256" key="1">
    <source>
        <dbReference type="ARBA" id="ARBA00001974"/>
    </source>
</evidence>
<proteinExistence type="predicted"/>
<dbReference type="PANTHER" id="PTHR10742">
    <property type="entry name" value="FLAVIN MONOAMINE OXIDASE"/>
    <property type="match status" value="1"/>
</dbReference>
<dbReference type="Pfam" id="PF01593">
    <property type="entry name" value="Amino_oxidase"/>
    <property type="match status" value="1"/>
</dbReference>
<dbReference type="Ensembl" id="ENSAMXT00000006332.2">
    <property type="protein sequence ID" value="ENSAMXP00000006332.2"/>
    <property type="gene ID" value="ENSAMXG00000006171.2"/>
</dbReference>
<protein>
    <submittedName>
        <fullName evidence="5">Zgc:66484</fullName>
    </submittedName>
</protein>
<dbReference type="PANTHER" id="PTHR10742:SF377">
    <property type="entry name" value="SPERMINE OXIDASE-LIKE"/>
    <property type="match status" value="1"/>
</dbReference>
<keyword evidence="2" id="KW-0285">Flavoprotein</keyword>
<dbReference type="SUPFAM" id="SSF54373">
    <property type="entry name" value="FAD-linked reductases, C-terminal domain"/>
    <property type="match status" value="1"/>
</dbReference>
<dbReference type="eggNOG" id="KOG0685">
    <property type="taxonomic scope" value="Eukaryota"/>
</dbReference>
<dbReference type="Gene3D" id="3.50.50.60">
    <property type="entry name" value="FAD/NAD(P)-binding domain"/>
    <property type="match status" value="1"/>
</dbReference>
<accession>W5KFH1</accession>
<dbReference type="HOGENOM" id="CLU_004498_2_3_1"/>
<evidence type="ECO:0000256" key="3">
    <source>
        <dbReference type="ARBA" id="ARBA00022827"/>
    </source>
</evidence>
<evidence type="ECO:0000313" key="5">
    <source>
        <dbReference type="Ensembl" id="ENSAMXP00000006332.2"/>
    </source>
</evidence>
<evidence type="ECO:0000256" key="2">
    <source>
        <dbReference type="ARBA" id="ARBA00022630"/>
    </source>
</evidence>
<dbReference type="GeneTree" id="ENSGT00940000167133"/>
<dbReference type="InterPro" id="IPR036188">
    <property type="entry name" value="FAD/NAD-bd_sf"/>
</dbReference>
<reference evidence="5" key="3">
    <citation type="submission" date="2025-08" db="UniProtKB">
        <authorList>
            <consortium name="Ensembl"/>
        </authorList>
    </citation>
    <scope>IDENTIFICATION</scope>
</reference>
<feature type="domain" description="Amine oxidase" evidence="4">
    <location>
        <begin position="20"/>
        <end position="481"/>
    </location>
</feature>
<dbReference type="Proteomes" id="UP000018467">
    <property type="component" value="Unassembled WGS sequence"/>
</dbReference>
<reference evidence="6" key="2">
    <citation type="journal article" date="2014" name="Nat. Commun.">
        <title>The cavefish genome reveals candidate genes for eye loss.</title>
        <authorList>
            <person name="McGaugh S.E."/>
            <person name="Gross J.B."/>
            <person name="Aken B."/>
            <person name="Blin M."/>
            <person name="Borowsky R."/>
            <person name="Chalopin D."/>
            <person name="Hinaux H."/>
            <person name="Jeffery W.R."/>
            <person name="Keene A."/>
            <person name="Ma L."/>
            <person name="Minx P."/>
            <person name="Murphy D."/>
            <person name="O'Quin K.E."/>
            <person name="Retaux S."/>
            <person name="Rohner N."/>
            <person name="Searle S.M."/>
            <person name="Stahl B.A."/>
            <person name="Tabin C."/>
            <person name="Volff J.N."/>
            <person name="Yoshizawa M."/>
            <person name="Warren W.C."/>
        </authorList>
    </citation>
    <scope>NUCLEOTIDE SEQUENCE [LARGE SCALE GENOMIC DNA]</scope>
    <source>
        <strain evidence="6">female</strain>
    </source>
</reference>
<dbReference type="Bgee" id="ENSAMXG00000006171">
    <property type="expression patterns" value="Expressed in intestine and 9 other cell types or tissues"/>
</dbReference>
<dbReference type="SUPFAM" id="SSF51905">
    <property type="entry name" value="FAD/NAD(P)-binding domain"/>
    <property type="match status" value="1"/>
</dbReference>
<organism evidence="5 6">
    <name type="scientific">Astyanax mexicanus</name>
    <name type="common">Blind cave fish</name>
    <name type="synonym">Astyanax fasciatus mexicanus</name>
    <dbReference type="NCBI Taxonomy" id="7994"/>
    <lineage>
        <taxon>Eukaryota</taxon>
        <taxon>Metazoa</taxon>
        <taxon>Chordata</taxon>
        <taxon>Craniata</taxon>
        <taxon>Vertebrata</taxon>
        <taxon>Euteleostomi</taxon>
        <taxon>Actinopterygii</taxon>
        <taxon>Neopterygii</taxon>
        <taxon>Teleostei</taxon>
        <taxon>Ostariophysi</taxon>
        <taxon>Characiformes</taxon>
        <taxon>Characoidei</taxon>
        <taxon>Acestrorhamphidae</taxon>
        <taxon>Acestrorhamphinae</taxon>
        <taxon>Astyanax</taxon>
    </lineage>
</organism>
<dbReference type="InterPro" id="IPR002937">
    <property type="entry name" value="Amino_oxidase"/>
</dbReference>
<reference evidence="5" key="4">
    <citation type="submission" date="2025-09" db="UniProtKB">
        <authorList>
            <consortium name="Ensembl"/>
        </authorList>
    </citation>
    <scope>IDENTIFICATION</scope>
</reference>
<dbReference type="STRING" id="7994.ENSAMXP00000006332"/>
<dbReference type="GO" id="GO:0046592">
    <property type="term" value="F:polyamine oxidase activity"/>
    <property type="evidence" value="ECO:0007669"/>
    <property type="project" value="TreeGrafter"/>
</dbReference>
<dbReference type="AlphaFoldDB" id="W5KFH1"/>
<dbReference type="InterPro" id="IPR050281">
    <property type="entry name" value="Flavin_monoamine_oxidase"/>
</dbReference>
<name>W5KFH1_ASTMX</name>